<feature type="transmembrane region" description="Helical" evidence="3">
    <location>
        <begin position="115"/>
        <end position="135"/>
    </location>
</feature>
<dbReference type="PANTHER" id="PTHR34220">
    <property type="entry name" value="SENSOR HISTIDINE KINASE YPDA"/>
    <property type="match status" value="1"/>
</dbReference>
<keyword evidence="3" id="KW-0812">Transmembrane</keyword>
<keyword evidence="3" id="KW-1133">Transmembrane helix</keyword>
<comment type="caution">
    <text evidence="5">The sequence shown here is derived from an EMBL/GenBank/DDBJ whole genome shotgun (WGS) entry which is preliminary data.</text>
</comment>
<dbReference type="EMBL" id="CAIT01000006">
    <property type="protein sequence ID" value="CCH53997.1"/>
    <property type="molecule type" value="Genomic_DNA"/>
</dbReference>
<dbReference type="AlphaFoldDB" id="I2GJC2"/>
<dbReference type="RefSeq" id="WP_009282577.1">
    <property type="nucleotide sequence ID" value="NZ_CAIT01000006.1"/>
</dbReference>
<dbReference type="STRING" id="1185876.BN8_03134"/>
<dbReference type="OrthoDB" id="9792992at2"/>
<dbReference type="GO" id="GO:0016020">
    <property type="term" value="C:membrane"/>
    <property type="evidence" value="ECO:0007669"/>
    <property type="project" value="InterPro"/>
</dbReference>
<dbReference type="Proteomes" id="UP000009309">
    <property type="component" value="Unassembled WGS sequence"/>
</dbReference>
<gene>
    <name evidence="5" type="ORF">BN8_03134</name>
</gene>
<name>I2GJC2_9BACT</name>
<dbReference type="InterPro" id="IPR010559">
    <property type="entry name" value="Sig_transdc_His_kin_internal"/>
</dbReference>
<dbReference type="InterPro" id="IPR050640">
    <property type="entry name" value="Bact_2-comp_sensor_kinase"/>
</dbReference>
<organism evidence="5 6">
    <name type="scientific">Fibrisoma limi BUZ 3</name>
    <dbReference type="NCBI Taxonomy" id="1185876"/>
    <lineage>
        <taxon>Bacteria</taxon>
        <taxon>Pseudomonadati</taxon>
        <taxon>Bacteroidota</taxon>
        <taxon>Cytophagia</taxon>
        <taxon>Cytophagales</taxon>
        <taxon>Spirosomataceae</taxon>
        <taxon>Fibrisoma</taxon>
    </lineage>
</organism>
<sequence>MTVPHSFRLPRTGRRLLLLLFWVAFVVLPFFVGNRPPEPITKLPVYSPAYPVLFNLLTVGLFYLNVYVFIPRILDKRGMRDYLLVVVGCLVLMVGLSFGFQLLRYGLMQIHYRMMLASIIPAMFVLSISTTYKVLNDYHRRQQDQKEQENERLKSELAFLRSQISPHFLFNILNSIVSLARLRPESVEPVTIQLAGLMRYMLYDADGERVPIEREVSYLEDFINLEKLRLGHKVQVQYQVEGLNPAMGIEPMLLIPFVENAFKHGTGRHIHAAGSPAVVEIRLRMMGTMLWFNVRNKVADSPVADFPELVATTPTRQNRSRRSSAVAEAPTGGTLVGSGIGLKNVQRRLKLLYPDHYLETSRAGGWYEVSLLLKLR</sequence>
<reference evidence="5 6" key="1">
    <citation type="journal article" date="2012" name="J. Bacteriol.">
        <title>Genome Sequence of the Filamentous Bacterium Fibrisoma limi BUZ 3T.</title>
        <authorList>
            <person name="Filippini M."/>
            <person name="Qi W."/>
            <person name="Jaenicke S."/>
            <person name="Goesmann A."/>
            <person name="Smits T.H."/>
            <person name="Bagheri H.C."/>
        </authorList>
    </citation>
    <scope>NUCLEOTIDE SEQUENCE [LARGE SCALE GENOMIC DNA]</scope>
    <source>
        <strain evidence="6">BUZ 3T</strain>
    </source>
</reference>
<feature type="transmembrane region" description="Helical" evidence="3">
    <location>
        <begin position="82"/>
        <end position="103"/>
    </location>
</feature>
<feature type="transmembrane region" description="Helical" evidence="3">
    <location>
        <begin position="16"/>
        <end position="32"/>
    </location>
</feature>
<evidence type="ECO:0000313" key="5">
    <source>
        <dbReference type="EMBL" id="CCH53997.1"/>
    </source>
</evidence>
<keyword evidence="3" id="KW-0472">Membrane</keyword>
<evidence type="ECO:0000256" key="1">
    <source>
        <dbReference type="SAM" id="Coils"/>
    </source>
</evidence>
<evidence type="ECO:0000256" key="2">
    <source>
        <dbReference type="SAM" id="MobiDB-lite"/>
    </source>
</evidence>
<dbReference type="Gene3D" id="3.30.565.10">
    <property type="entry name" value="Histidine kinase-like ATPase, C-terminal domain"/>
    <property type="match status" value="1"/>
</dbReference>
<evidence type="ECO:0000256" key="3">
    <source>
        <dbReference type="SAM" id="Phobius"/>
    </source>
</evidence>
<dbReference type="PANTHER" id="PTHR34220:SF7">
    <property type="entry name" value="SENSOR HISTIDINE KINASE YPDA"/>
    <property type="match status" value="1"/>
</dbReference>
<feature type="region of interest" description="Disordered" evidence="2">
    <location>
        <begin position="310"/>
        <end position="330"/>
    </location>
</feature>
<protein>
    <submittedName>
        <fullName evidence="5">Inner membrane protein ypdA</fullName>
    </submittedName>
</protein>
<keyword evidence="6" id="KW-1185">Reference proteome</keyword>
<dbReference type="GO" id="GO:0000155">
    <property type="term" value="F:phosphorelay sensor kinase activity"/>
    <property type="evidence" value="ECO:0007669"/>
    <property type="project" value="InterPro"/>
</dbReference>
<evidence type="ECO:0000313" key="6">
    <source>
        <dbReference type="Proteomes" id="UP000009309"/>
    </source>
</evidence>
<dbReference type="Pfam" id="PF06580">
    <property type="entry name" value="His_kinase"/>
    <property type="match status" value="1"/>
</dbReference>
<accession>I2GJC2</accession>
<dbReference type="SUPFAM" id="SSF55874">
    <property type="entry name" value="ATPase domain of HSP90 chaperone/DNA topoisomerase II/histidine kinase"/>
    <property type="match status" value="1"/>
</dbReference>
<proteinExistence type="predicted"/>
<evidence type="ECO:0000259" key="4">
    <source>
        <dbReference type="Pfam" id="PF06580"/>
    </source>
</evidence>
<feature type="coiled-coil region" evidence="1">
    <location>
        <begin position="136"/>
        <end position="163"/>
    </location>
</feature>
<feature type="transmembrane region" description="Helical" evidence="3">
    <location>
        <begin position="52"/>
        <end position="70"/>
    </location>
</feature>
<feature type="domain" description="Signal transduction histidine kinase internal region" evidence="4">
    <location>
        <begin position="156"/>
        <end position="233"/>
    </location>
</feature>
<dbReference type="InterPro" id="IPR036890">
    <property type="entry name" value="HATPase_C_sf"/>
</dbReference>
<keyword evidence="1" id="KW-0175">Coiled coil</keyword>
<dbReference type="eggNOG" id="COG2972">
    <property type="taxonomic scope" value="Bacteria"/>
</dbReference>